<evidence type="ECO:0000313" key="1">
    <source>
        <dbReference type="EMBL" id="CAB4140395.1"/>
    </source>
</evidence>
<accession>A0A6J5NDE1</accession>
<organism evidence="2">
    <name type="scientific">uncultured Caudovirales phage</name>
    <dbReference type="NCBI Taxonomy" id="2100421"/>
    <lineage>
        <taxon>Viruses</taxon>
        <taxon>Duplodnaviria</taxon>
        <taxon>Heunggongvirae</taxon>
        <taxon>Uroviricota</taxon>
        <taxon>Caudoviricetes</taxon>
        <taxon>Peduoviridae</taxon>
        <taxon>Maltschvirus</taxon>
        <taxon>Maltschvirus maltsch</taxon>
    </lineage>
</organism>
<evidence type="ECO:0000313" key="2">
    <source>
        <dbReference type="EMBL" id="CAB4157119.1"/>
    </source>
</evidence>
<reference evidence="2" key="1">
    <citation type="submission" date="2020-04" db="EMBL/GenBank/DDBJ databases">
        <authorList>
            <person name="Chiriac C."/>
            <person name="Salcher M."/>
            <person name="Ghai R."/>
            <person name="Kavagutti S V."/>
        </authorList>
    </citation>
    <scope>NUCLEOTIDE SEQUENCE</scope>
</reference>
<sequence>MSKKGNASKIPDDCMPMCRTCAFFKPDKEADLGECHRYPPTVLPEDNGGVSFSFALTASDEWCGEYIRRVN</sequence>
<proteinExistence type="predicted"/>
<gene>
    <name evidence="1" type="ORF">UFOVP409_34</name>
    <name evidence="2" type="ORF">UFOVP684_1</name>
</gene>
<name>A0A6J5NDE1_9CAUD</name>
<dbReference type="EMBL" id="LR796652">
    <property type="protein sequence ID" value="CAB4157119.1"/>
    <property type="molecule type" value="Genomic_DNA"/>
</dbReference>
<protein>
    <submittedName>
        <fullName evidence="2">Uncharacterized protein</fullName>
    </submittedName>
</protein>
<dbReference type="EMBL" id="LR796382">
    <property type="protein sequence ID" value="CAB4140395.1"/>
    <property type="molecule type" value="Genomic_DNA"/>
</dbReference>